<reference evidence="2 3" key="1">
    <citation type="submission" date="2017-10" db="EMBL/GenBank/DDBJ databases">
        <title>Genome sequence of Caulobacter mirabilis FWC38.</title>
        <authorList>
            <person name="Fiebig A."/>
            <person name="Crosson S."/>
        </authorList>
    </citation>
    <scope>NUCLEOTIDE SEQUENCE [LARGE SCALE GENOMIC DNA]</scope>
    <source>
        <strain evidence="2 3">FWC 38</strain>
    </source>
</reference>
<evidence type="ECO:0008006" key="4">
    <source>
        <dbReference type="Google" id="ProtNLM"/>
    </source>
</evidence>
<dbReference type="AlphaFoldDB" id="A0A2D2B4D6"/>
<gene>
    <name evidence="2" type="ORF">CSW64_19945</name>
</gene>
<keyword evidence="1" id="KW-0732">Signal</keyword>
<dbReference type="EMBL" id="CP024201">
    <property type="protein sequence ID" value="ATQ45131.1"/>
    <property type="molecule type" value="Genomic_DNA"/>
</dbReference>
<protein>
    <recommendedName>
        <fullName evidence="4">DUF2141 domain-containing protein</fullName>
    </recommendedName>
</protein>
<dbReference type="Pfam" id="PF09912">
    <property type="entry name" value="DUF2141"/>
    <property type="match status" value="1"/>
</dbReference>
<feature type="signal peptide" evidence="1">
    <location>
        <begin position="1"/>
        <end position="19"/>
    </location>
</feature>
<dbReference type="InterPro" id="IPR018673">
    <property type="entry name" value="DUF2141"/>
</dbReference>
<evidence type="ECO:0000313" key="2">
    <source>
        <dbReference type="EMBL" id="ATQ45131.1"/>
    </source>
</evidence>
<organism evidence="2 3">
    <name type="scientific">Caulobacter mirabilis</name>
    <dbReference type="NCBI Taxonomy" id="69666"/>
    <lineage>
        <taxon>Bacteria</taxon>
        <taxon>Pseudomonadati</taxon>
        <taxon>Pseudomonadota</taxon>
        <taxon>Alphaproteobacteria</taxon>
        <taxon>Caulobacterales</taxon>
        <taxon>Caulobacteraceae</taxon>
        <taxon>Caulobacter</taxon>
    </lineage>
</organism>
<evidence type="ECO:0000313" key="3">
    <source>
        <dbReference type="Proteomes" id="UP000228945"/>
    </source>
</evidence>
<evidence type="ECO:0000256" key="1">
    <source>
        <dbReference type="SAM" id="SignalP"/>
    </source>
</evidence>
<name>A0A2D2B4D6_9CAUL</name>
<dbReference type="Proteomes" id="UP000228945">
    <property type="component" value="Chromosome"/>
</dbReference>
<sequence>MKTAALFLSIATVQVAAYAALPLSAAQAQEAPVAALTLAFKGITQPTGAIRGQLFADQAGYEGKGKAVSTFAVPVTGDSASLIVPGLAPGRYAVKAFHDVDGDGKMATNPFGIPTEPFAFSNDARGAFGPADWADAAFEVGPGETAHAITID</sequence>
<dbReference type="KEGG" id="cmb:CSW64_19945"/>
<dbReference type="OrthoDB" id="9788332at2"/>
<dbReference type="RefSeq" id="WP_099624368.1">
    <property type="nucleotide sequence ID" value="NZ_CP024201.1"/>
</dbReference>
<feature type="chain" id="PRO_5013857549" description="DUF2141 domain-containing protein" evidence="1">
    <location>
        <begin position="20"/>
        <end position="152"/>
    </location>
</feature>
<keyword evidence="3" id="KW-1185">Reference proteome</keyword>
<proteinExistence type="predicted"/>
<accession>A0A2D2B4D6</accession>